<organism evidence="2 3">
    <name type="scientific">Oryza rufipogon</name>
    <name type="common">Brownbeard rice</name>
    <name type="synonym">Asian wild rice</name>
    <dbReference type="NCBI Taxonomy" id="4529"/>
    <lineage>
        <taxon>Eukaryota</taxon>
        <taxon>Viridiplantae</taxon>
        <taxon>Streptophyta</taxon>
        <taxon>Embryophyta</taxon>
        <taxon>Tracheophyta</taxon>
        <taxon>Spermatophyta</taxon>
        <taxon>Magnoliopsida</taxon>
        <taxon>Liliopsida</taxon>
        <taxon>Poales</taxon>
        <taxon>Poaceae</taxon>
        <taxon>BOP clade</taxon>
        <taxon>Oryzoideae</taxon>
        <taxon>Oryzeae</taxon>
        <taxon>Oryzinae</taxon>
        <taxon>Oryza</taxon>
    </lineage>
</organism>
<dbReference type="HOGENOM" id="CLU_038427_0_0_1"/>
<dbReference type="Gene3D" id="1.20.1280.50">
    <property type="match status" value="1"/>
</dbReference>
<keyword evidence="3" id="KW-1185">Reference proteome</keyword>
<dbReference type="PROSITE" id="PS50181">
    <property type="entry name" value="FBOX"/>
    <property type="match status" value="1"/>
</dbReference>
<proteinExistence type="predicted"/>
<feature type="domain" description="F-box" evidence="1">
    <location>
        <begin position="28"/>
        <end position="79"/>
    </location>
</feature>
<reference evidence="3" key="1">
    <citation type="submission" date="2013-06" db="EMBL/GenBank/DDBJ databases">
        <authorList>
            <person name="Zhao Q."/>
        </authorList>
    </citation>
    <scope>NUCLEOTIDE SEQUENCE</scope>
    <source>
        <strain evidence="3">cv. W1943</strain>
    </source>
</reference>
<dbReference type="Gramene" id="ORUFI09G07110.1">
    <property type="protein sequence ID" value="ORUFI09G07110.1"/>
    <property type="gene ID" value="ORUFI09G07110"/>
</dbReference>
<dbReference type="SUPFAM" id="SSF81383">
    <property type="entry name" value="F-box domain"/>
    <property type="match status" value="1"/>
</dbReference>
<evidence type="ECO:0000259" key="1">
    <source>
        <dbReference type="PROSITE" id="PS50181"/>
    </source>
</evidence>
<dbReference type="InterPro" id="IPR036047">
    <property type="entry name" value="F-box-like_dom_sf"/>
</dbReference>
<reference evidence="2" key="2">
    <citation type="submission" date="2015-06" db="UniProtKB">
        <authorList>
            <consortium name="EnsemblPlants"/>
        </authorList>
    </citation>
    <scope>IDENTIFICATION</scope>
</reference>
<dbReference type="Proteomes" id="UP000008022">
    <property type="component" value="Unassembled WGS sequence"/>
</dbReference>
<protein>
    <recommendedName>
        <fullName evidence="1">F-box domain-containing protein</fullName>
    </recommendedName>
</protein>
<accession>A0A0E0QQ28</accession>
<dbReference type="EnsemblPlants" id="ORUFI09G07110.1">
    <property type="protein sequence ID" value="ORUFI09G07110.1"/>
    <property type="gene ID" value="ORUFI09G07110"/>
</dbReference>
<sequence>MARRRGRRADKANCGRAPRKAKVVPAAATSVDDVPDHLLEDILLRLGPSSACLVRAAYACKRWRRVVTAAGFLDAFRALHGAHHRVAGYYHTVDAYYAPALPGGESSVFVPSSPSLAGVDARRWFSLDFLPVSDDFSWELADSRGGLLLLSKKRRTRARSGYAAEGDFFFTDLIVCEPLTRRYQGILCPADFTGYRCIGVFLLDGGDDGGGDISLSNFRVLCALYDLYWLNNRHIGVQSAYVFSSGSHGGGWRLPKSAVADDIQLTARFNAISFVGRAGGCFYWGIDDDDDEDDGAMLVLDETTTEFSLVTFPDSIRENYHMTTFRIIAGGDGAMRVLRVIGNDLKVFTQLEGSGGGDGEWVLEKLVRLPEATRGLPGHEERYFEQNEAMIVAANAAYVLLTPSVEKTWLFSVELETMTVERQHERNKYAGVAYPYELPLLRALHAGGRYR</sequence>
<dbReference type="OMA" id="HHRVAGY"/>
<dbReference type="PANTHER" id="PTHR33207">
    <property type="entry name" value="F-BOX DOMAIN CONTAINING PROTEIN-RELATED"/>
    <property type="match status" value="1"/>
</dbReference>
<dbReference type="AlphaFoldDB" id="A0A0E0QQ28"/>
<dbReference type="Pfam" id="PF00646">
    <property type="entry name" value="F-box"/>
    <property type="match status" value="1"/>
</dbReference>
<dbReference type="InterPro" id="IPR001810">
    <property type="entry name" value="F-box_dom"/>
</dbReference>
<evidence type="ECO:0000313" key="3">
    <source>
        <dbReference type="Proteomes" id="UP000008022"/>
    </source>
</evidence>
<evidence type="ECO:0000313" key="2">
    <source>
        <dbReference type="EnsemblPlants" id="ORUFI09G07110.1"/>
    </source>
</evidence>
<name>A0A0E0QQ28_ORYRU</name>
<dbReference type="eggNOG" id="ENOG502R73F">
    <property type="taxonomic scope" value="Eukaryota"/>
</dbReference>